<keyword evidence="2" id="KW-0813">Transport</keyword>
<organism evidence="11 13">
    <name type="scientific">Proteus penneri</name>
    <dbReference type="NCBI Taxonomy" id="102862"/>
    <lineage>
        <taxon>Bacteria</taxon>
        <taxon>Pseudomonadati</taxon>
        <taxon>Pseudomonadota</taxon>
        <taxon>Gammaproteobacteria</taxon>
        <taxon>Enterobacterales</taxon>
        <taxon>Morganellaceae</taxon>
        <taxon>Proteus</taxon>
    </lineage>
</organism>
<evidence type="ECO:0000313" key="14">
    <source>
        <dbReference type="Proteomes" id="UP000619976"/>
    </source>
</evidence>
<evidence type="ECO:0000256" key="3">
    <source>
        <dbReference type="ARBA" id="ARBA00022475"/>
    </source>
</evidence>
<dbReference type="InterPro" id="IPR000390">
    <property type="entry name" value="Small_drug/metabolite_transptr"/>
</dbReference>
<dbReference type="InterPro" id="IPR037185">
    <property type="entry name" value="EmrE-like"/>
</dbReference>
<sequence length="104" mass="10994">MSWIILLIAGLLEIVWAVGLKYTHGFTRLTPSIITISAMVVSMGMLSYAMKGLPAGTAYAIWTGIGAVGTAIFGILVFGESANIYRLLSLAMIIFGIIGLKLAS</sequence>
<dbReference type="NCBIfam" id="NF008512">
    <property type="entry name" value="PRK11431.1"/>
    <property type="match status" value="1"/>
</dbReference>
<keyword evidence="6" id="KW-0472">Membrane</keyword>
<dbReference type="Proteomes" id="UP000183920">
    <property type="component" value="Unassembled WGS sequence"/>
</dbReference>
<evidence type="ECO:0000256" key="9">
    <source>
        <dbReference type="ARBA" id="ARBA00039168"/>
    </source>
</evidence>
<keyword evidence="5" id="KW-1133">Transmembrane helix</keyword>
<keyword evidence="4 10" id="KW-0812">Transmembrane</keyword>
<evidence type="ECO:0000256" key="6">
    <source>
        <dbReference type="ARBA" id="ARBA00023136"/>
    </source>
</evidence>
<gene>
    <name evidence="11" type="primary">sugE</name>
    <name evidence="11" type="ORF">BN1804_01887</name>
    <name evidence="12" type="ORF">JFQ69_09280</name>
</gene>
<dbReference type="GO" id="GO:1990961">
    <property type="term" value="P:xenobiotic detoxification by transmembrane export across the plasma membrane"/>
    <property type="evidence" value="ECO:0007669"/>
    <property type="project" value="UniProtKB-ARBA"/>
</dbReference>
<evidence type="ECO:0000256" key="5">
    <source>
        <dbReference type="ARBA" id="ARBA00022989"/>
    </source>
</evidence>
<dbReference type="PANTHER" id="PTHR30561">
    <property type="entry name" value="SMR FAMILY PROTON-DEPENDENT DRUG EFFLUX TRANSPORTER SUGE"/>
    <property type="match status" value="1"/>
</dbReference>
<evidence type="ECO:0000313" key="12">
    <source>
        <dbReference type="EMBL" id="MBJ2117850.1"/>
    </source>
</evidence>
<evidence type="ECO:0000256" key="7">
    <source>
        <dbReference type="ARBA" id="ARBA00037615"/>
    </source>
</evidence>
<reference evidence="12 14" key="3">
    <citation type="submission" date="2020-12" db="EMBL/GenBank/DDBJ databases">
        <title>Enhanced detection system for hospital associated transmission using whole genome sequencing surveillance.</title>
        <authorList>
            <person name="Harrison L.H."/>
            <person name="Van Tyne D."/>
            <person name="Marsh J.W."/>
            <person name="Griffith M.P."/>
            <person name="Snyder D.J."/>
            <person name="Cooper V.S."/>
            <person name="Mustapha M."/>
        </authorList>
    </citation>
    <scope>NUCLEOTIDE SEQUENCE [LARGE SCALE GENOMIC DNA]</scope>
    <source>
        <strain evidence="12 14">PR00195</strain>
    </source>
</reference>
<accession>A0A0G4Q8P5</accession>
<comment type="similarity">
    <text evidence="8">Belongs to the drug/metabolite transporter (DMT) superfamily. Small multidrug resistance (SMR) (TC 2.A.7.1) family. Gdx/SugE subfamily.</text>
</comment>
<dbReference type="GO" id="GO:0005886">
    <property type="term" value="C:plasma membrane"/>
    <property type="evidence" value="ECO:0007669"/>
    <property type="project" value="UniProtKB-SubCell"/>
</dbReference>
<reference evidence="13" key="2">
    <citation type="submission" date="2015-06" db="EMBL/GenBank/DDBJ databases">
        <authorList>
            <person name="Urmite Genomes"/>
        </authorList>
    </citation>
    <scope>NUCLEOTIDE SEQUENCE [LARGE SCALE GENOMIC DNA]</scope>
    <source>
        <strain evidence="13">CSUR P1867</strain>
    </source>
</reference>
<evidence type="ECO:0000256" key="1">
    <source>
        <dbReference type="ARBA" id="ARBA00004651"/>
    </source>
</evidence>
<dbReference type="AlphaFoldDB" id="A0A0G4Q8P5"/>
<protein>
    <recommendedName>
        <fullName evidence="9">Guanidinium exporter</fullName>
    </recommendedName>
</protein>
<dbReference type="EMBL" id="CVRY01000003">
    <property type="protein sequence ID" value="CRL62273.1"/>
    <property type="molecule type" value="Genomic_DNA"/>
</dbReference>
<dbReference type="GeneID" id="83613674"/>
<keyword evidence="3" id="KW-1003">Cell membrane</keyword>
<name>A0A0G4Q8P5_9GAMM</name>
<dbReference type="Proteomes" id="UP000619976">
    <property type="component" value="Unassembled WGS sequence"/>
</dbReference>
<evidence type="ECO:0000256" key="10">
    <source>
        <dbReference type="RuleBase" id="RU003942"/>
    </source>
</evidence>
<evidence type="ECO:0000256" key="2">
    <source>
        <dbReference type="ARBA" id="ARBA00022448"/>
    </source>
</evidence>
<dbReference type="GO" id="GO:0022857">
    <property type="term" value="F:transmembrane transporter activity"/>
    <property type="evidence" value="ECO:0007669"/>
    <property type="project" value="InterPro"/>
</dbReference>
<dbReference type="Pfam" id="PF00893">
    <property type="entry name" value="Multi_Drug_Res"/>
    <property type="match status" value="1"/>
</dbReference>
<reference evidence="11" key="1">
    <citation type="submission" date="2015-06" db="EMBL/GenBank/DDBJ databases">
        <authorList>
            <person name="Urmite Genomes Urmite Genomes"/>
        </authorList>
    </citation>
    <scope>NUCLEOTIDE SEQUENCE [LARGE SCALE GENOMIC DNA]</scope>
    <source>
        <strain evidence="11">CSUR P1867</strain>
    </source>
</reference>
<comment type="function">
    <text evidence="7">Guanidinium ion exporter. Couples guanidinium export to the proton motive force, exchanging one guanidinium ion for two protons.</text>
</comment>
<dbReference type="PANTHER" id="PTHR30561:SF0">
    <property type="entry name" value="GUANIDINIUM EXPORTER"/>
    <property type="match status" value="1"/>
</dbReference>
<comment type="subcellular location">
    <subcellularLocation>
        <location evidence="1 10">Cell membrane</location>
        <topology evidence="1 10">Multi-pass membrane protein</topology>
    </subcellularLocation>
</comment>
<dbReference type="FunFam" id="1.10.3730.20:FF:000001">
    <property type="entry name" value="Quaternary ammonium compound resistance transporter SugE"/>
    <property type="match status" value="1"/>
</dbReference>
<dbReference type="InterPro" id="IPR045324">
    <property type="entry name" value="Small_multidrug_res"/>
</dbReference>
<evidence type="ECO:0000256" key="8">
    <source>
        <dbReference type="ARBA" id="ARBA00038151"/>
    </source>
</evidence>
<dbReference type="RefSeq" id="WP_006535439.1">
    <property type="nucleotide sequence ID" value="NZ_CAXOKJ010000002.1"/>
</dbReference>
<dbReference type="Gene3D" id="1.10.3730.20">
    <property type="match status" value="1"/>
</dbReference>
<evidence type="ECO:0000313" key="11">
    <source>
        <dbReference type="EMBL" id="CRL62273.1"/>
    </source>
</evidence>
<keyword evidence="14" id="KW-1185">Reference proteome</keyword>
<proteinExistence type="inferred from homology"/>
<evidence type="ECO:0000256" key="4">
    <source>
        <dbReference type="ARBA" id="ARBA00022692"/>
    </source>
</evidence>
<dbReference type="SUPFAM" id="SSF103481">
    <property type="entry name" value="Multidrug resistance efflux transporter EmrE"/>
    <property type="match status" value="1"/>
</dbReference>
<dbReference type="EMBL" id="JAEKCB010000003">
    <property type="protein sequence ID" value="MBJ2117850.1"/>
    <property type="molecule type" value="Genomic_DNA"/>
</dbReference>
<evidence type="ECO:0000313" key="13">
    <source>
        <dbReference type="Proteomes" id="UP000183920"/>
    </source>
</evidence>
<accession>A0A379EHQ4</accession>